<comment type="similarity">
    <text evidence="3">Belongs to the RBT5 family.</text>
</comment>
<feature type="chain" id="PRO_5042829066" description="CFEM domain-containing protein" evidence="10">
    <location>
        <begin position="19"/>
        <end position="365"/>
    </location>
</feature>
<evidence type="ECO:0000313" key="12">
    <source>
        <dbReference type="EMBL" id="KAK4196990.1"/>
    </source>
</evidence>
<evidence type="ECO:0000256" key="6">
    <source>
        <dbReference type="ARBA" id="ARBA00022729"/>
    </source>
</evidence>
<comment type="subcellular location">
    <subcellularLocation>
        <location evidence="1">Membrane</location>
        <topology evidence="1">Lipid-anchor</topology>
        <topology evidence="1">GPI-anchor</topology>
    </subcellularLocation>
    <subcellularLocation>
        <location evidence="2">Secreted</location>
    </subcellularLocation>
</comment>
<keyword evidence="5" id="KW-0336">GPI-anchor</keyword>
<evidence type="ECO:0000256" key="3">
    <source>
        <dbReference type="ARBA" id="ARBA00010031"/>
    </source>
</evidence>
<dbReference type="AlphaFoldDB" id="A0AAN7ATJ5"/>
<accession>A0AAN7ATJ5</accession>
<dbReference type="Pfam" id="PF05730">
    <property type="entry name" value="CFEM"/>
    <property type="match status" value="1"/>
</dbReference>
<gene>
    <name evidence="12" type="ORF">QBC40DRAFT_299756</name>
</gene>
<dbReference type="GO" id="GO:0098552">
    <property type="term" value="C:side of membrane"/>
    <property type="evidence" value="ECO:0007669"/>
    <property type="project" value="UniProtKB-KW"/>
</dbReference>
<feature type="compositionally biased region" description="Basic and acidic residues" evidence="9">
    <location>
        <begin position="184"/>
        <end position="216"/>
    </location>
</feature>
<dbReference type="Proteomes" id="UP001303160">
    <property type="component" value="Unassembled WGS sequence"/>
</dbReference>
<comment type="caution">
    <text evidence="12">The sequence shown here is derived from an EMBL/GenBank/DDBJ whole genome shotgun (WGS) entry which is preliminary data.</text>
</comment>
<organism evidence="12 13">
    <name type="scientific">Triangularia verruculosa</name>
    <dbReference type="NCBI Taxonomy" id="2587418"/>
    <lineage>
        <taxon>Eukaryota</taxon>
        <taxon>Fungi</taxon>
        <taxon>Dikarya</taxon>
        <taxon>Ascomycota</taxon>
        <taxon>Pezizomycotina</taxon>
        <taxon>Sordariomycetes</taxon>
        <taxon>Sordariomycetidae</taxon>
        <taxon>Sordariales</taxon>
        <taxon>Podosporaceae</taxon>
        <taxon>Triangularia</taxon>
    </lineage>
</organism>
<dbReference type="SMART" id="SM00747">
    <property type="entry name" value="CFEM"/>
    <property type="match status" value="1"/>
</dbReference>
<evidence type="ECO:0000256" key="4">
    <source>
        <dbReference type="ARBA" id="ARBA00022525"/>
    </source>
</evidence>
<dbReference type="GO" id="GO:0005576">
    <property type="term" value="C:extracellular region"/>
    <property type="evidence" value="ECO:0007669"/>
    <property type="project" value="UniProtKB-SubCell"/>
</dbReference>
<dbReference type="InterPro" id="IPR008427">
    <property type="entry name" value="Extracellular_membr_CFEM_dom"/>
</dbReference>
<reference evidence="12" key="2">
    <citation type="submission" date="2023-05" db="EMBL/GenBank/DDBJ databases">
        <authorList>
            <consortium name="Lawrence Berkeley National Laboratory"/>
            <person name="Steindorff A."/>
            <person name="Hensen N."/>
            <person name="Bonometti L."/>
            <person name="Westerberg I."/>
            <person name="Brannstrom I.O."/>
            <person name="Guillou S."/>
            <person name="Cros-Aarteil S."/>
            <person name="Calhoun S."/>
            <person name="Haridas S."/>
            <person name="Kuo A."/>
            <person name="Mondo S."/>
            <person name="Pangilinan J."/>
            <person name="Riley R."/>
            <person name="Labutti K."/>
            <person name="Andreopoulos B."/>
            <person name="Lipzen A."/>
            <person name="Chen C."/>
            <person name="Yanf M."/>
            <person name="Daum C."/>
            <person name="Ng V."/>
            <person name="Clum A."/>
            <person name="Ohm R."/>
            <person name="Martin F."/>
            <person name="Silar P."/>
            <person name="Natvig D."/>
            <person name="Lalanne C."/>
            <person name="Gautier V."/>
            <person name="Ament-Velasquez S.L."/>
            <person name="Kruys A."/>
            <person name="Hutchinson M.I."/>
            <person name="Powell A.J."/>
            <person name="Barry K."/>
            <person name="Miller A.N."/>
            <person name="Grigoriev I.V."/>
            <person name="Debuchy R."/>
            <person name="Gladieux P."/>
            <person name="Thoren M.H."/>
            <person name="Johannesson H."/>
        </authorList>
    </citation>
    <scope>NUCLEOTIDE SEQUENCE</scope>
    <source>
        <strain evidence="12">CBS 315.58</strain>
    </source>
</reference>
<reference evidence="12" key="1">
    <citation type="journal article" date="2023" name="Mol. Phylogenet. Evol.">
        <title>Genome-scale phylogeny and comparative genomics of the fungal order Sordariales.</title>
        <authorList>
            <person name="Hensen N."/>
            <person name="Bonometti L."/>
            <person name="Westerberg I."/>
            <person name="Brannstrom I.O."/>
            <person name="Guillou S."/>
            <person name="Cros-Aarteil S."/>
            <person name="Calhoun S."/>
            <person name="Haridas S."/>
            <person name="Kuo A."/>
            <person name="Mondo S."/>
            <person name="Pangilinan J."/>
            <person name="Riley R."/>
            <person name="LaButti K."/>
            <person name="Andreopoulos B."/>
            <person name="Lipzen A."/>
            <person name="Chen C."/>
            <person name="Yan M."/>
            <person name="Daum C."/>
            <person name="Ng V."/>
            <person name="Clum A."/>
            <person name="Steindorff A."/>
            <person name="Ohm R.A."/>
            <person name="Martin F."/>
            <person name="Silar P."/>
            <person name="Natvig D.O."/>
            <person name="Lalanne C."/>
            <person name="Gautier V."/>
            <person name="Ament-Velasquez S.L."/>
            <person name="Kruys A."/>
            <person name="Hutchinson M.I."/>
            <person name="Powell A.J."/>
            <person name="Barry K."/>
            <person name="Miller A.N."/>
            <person name="Grigoriev I.V."/>
            <person name="Debuchy R."/>
            <person name="Gladieux P."/>
            <person name="Hiltunen Thoren M."/>
            <person name="Johannesson H."/>
        </authorList>
    </citation>
    <scope>NUCLEOTIDE SEQUENCE</scope>
    <source>
        <strain evidence="12">CBS 315.58</strain>
    </source>
</reference>
<evidence type="ECO:0000256" key="8">
    <source>
        <dbReference type="ARBA" id="ARBA00023288"/>
    </source>
</evidence>
<keyword evidence="5" id="KW-0325">Glycoprotein</keyword>
<evidence type="ECO:0000256" key="7">
    <source>
        <dbReference type="ARBA" id="ARBA00023157"/>
    </source>
</evidence>
<feature type="region of interest" description="Disordered" evidence="9">
    <location>
        <begin position="183"/>
        <end position="232"/>
    </location>
</feature>
<keyword evidence="6 10" id="KW-0732">Signal</keyword>
<evidence type="ECO:0000256" key="10">
    <source>
        <dbReference type="SAM" id="SignalP"/>
    </source>
</evidence>
<evidence type="ECO:0000313" key="13">
    <source>
        <dbReference type="Proteomes" id="UP001303160"/>
    </source>
</evidence>
<protein>
    <recommendedName>
        <fullName evidence="11">CFEM domain-containing protein</fullName>
    </recommendedName>
</protein>
<keyword evidence="13" id="KW-1185">Reference proteome</keyword>
<feature type="signal peptide" evidence="10">
    <location>
        <begin position="1"/>
        <end position="18"/>
    </location>
</feature>
<evidence type="ECO:0000256" key="2">
    <source>
        <dbReference type="ARBA" id="ARBA00004613"/>
    </source>
</evidence>
<feature type="region of interest" description="Disordered" evidence="9">
    <location>
        <begin position="296"/>
        <end position="365"/>
    </location>
</feature>
<evidence type="ECO:0000256" key="5">
    <source>
        <dbReference type="ARBA" id="ARBA00022622"/>
    </source>
</evidence>
<evidence type="ECO:0000256" key="9">
    <source>
        <dbReference type="SAM" id="MobiDB-lite"/>
    </source>
</evidence>
<keyword evidence="8" id="KW-0449">Lipoprotein</keyword>
<feature type="domain" description="CFEM" evidence="11">
    <location>
        <begin position="33"/>
        <end position="98"/>
    </location>
</feature>
<evidence type="ECO:0000259" key="11">
    <source>
        <dbReference type="SMART" id="SM00747"/>
    </source>
</evidence>
<dbReference type="EMBL" id="MU863972">
    <property type="protein sequence ID" value="KAK4196990.1"/>
    <property type="molecule type" value="Genomic_DNA"/>
</dbReference>
<evidence type="ECO:0000256" key="1">
    <source>
        <dbReference type="ARBA" id="ARBA00004589"/>
    </source>
</evidence>
<keyword evidence="5" id="KW-0472">Membrane</keyword>
<sequence length="365" mass="41282">MYLRTTIPLVVFLARASAQFHRIEFSDAANCPATADMPKCAVDCIDKAAASNGCASPDDLVCQCKNYAKIQKAAEPCVIAACATKAPAVASVASEICSQCAGIPVAAARTRNGENYFQWAAEPTGRVAPRRDWKRESADDQLKAWEEAERKKWLTMPIPIAAVAAETGRPVPREVLGGEMPQAEMEKGKMAESENLRLNPRESPELPDFGSDKSPELPDFGGEPSELTSLNKECTLKGSGSLKSCDDLPDWDRGNFVKGDKLEALARTRSNTMKRDVDLVYEQEQERWRQLRDKEDLRQMRDKEDLRQMRDKEDLRQMRDKEDLRQMRDKEDLRQMRDKEDLRQMKGKEGSEMKMVMDKDSEQRQ</sequence>
<proteinExistence type="inferred from homology"/>
<keyword evidence="4" id="KW-0964">Secreted</keyword>
<name>A0AAN7ATJ5_9PEZI</name>
<keyword evidence="7" id="KW-1015">Disulfide bond</keyword>